<evidence type="ECO:0000313" key="5">
    <source>
        <dbReference type="Proteomes" id="UP000217895"/>
    </source>
</evidence>
<dbReference type="EMBL" id="AP018205">
    <property type="protein sequence ID" value="BAY59633.1"/>
    <property type="molecule type" value="Genomic_DNA"/>
</dbReference>
<protein>
    <submittedName>
        <fullName evidence="4">ParB-like partition protein</fullName>
    </submittedName>
</protein>
<dbReference type="InterPro" id="IPR003115">
    <property type="entry name" value="ParB_N"/>
</dbReference>
<evidence type="ECO:0000256" key="2">
    <source>
        <dbReference type="SAM" id="MobiDB-lite"/>
    </source>
</evidence>
<gene>
    <name evidence="4" type="ORF">NIES2135_65100</name>
</gene>
<dbReference type="InterPro" id="IPR036086">
    <property type="entry name" value="ParB/Sulfiredoxin_sf"/>
</dbReference>
<dbReference type="Gene3D" id="3.90.1530.10">
    <property type="entry name" value="Conserved hypothetical protein from pyrococcus furiosus pfu- 392566-001, ParB domain"/>
    <property type="match status" value="1"/>
</dbReference>
<evidence type="ECO:0000313" key="4">
    <source>
        <dbReference type="EMBL" id="BAY59633.1"/>
    </source>
</evidence>
<geneLocation type="plasmid" evidence="4">
    <name>plasmid2</name>
</geneLocation>
<feature type="region of interest" description="Disordered" evidence="2">
    <location>
        <begin position="334"/>
        <end position="355"/>
    </location>
</feature>
<evidence type="ECO:0000256" key="1">
    <source>
        <dbReference type="SAM" id="Coils"/>
    </source>
</evidence>
<name>A0A1Z4JSI4_LEPBY</name>
<dbReference type="SMART" id="SM00470">
    <property type="entry name" value="ParB"/>
    <property type="match status" value="1"/>
</dbReference>
<reference evidence="4 5" key="1">
    <citation type="submission" date="2017-06" db="EMBL/GenBank/DDBJ databases">
        <title>Genome sequencing of cyanobaciteial culture collection at National Institute for Environmental Studies (NIES).</title>
        <authorList>
            <person name="Hirose Y."/>
            <person name="Shimura Y."/>
            <person name="Fujisawa T."/>
            <person name="Nakamura Y."/>
            <person name="Kawachi M."/>
        </authorList>
    </citation>
    <scope>NUCLEOTIDE SEQUENCE [LARGE SCALE GENOMIC DNA]</scope>
    <source>
        <strain evidence="4 5">NIES-2135</strain>
        <plasmid evidence="5">Plasmid Plasmid2 dna</plasmid>
    </source>
</reference>
<feature type="domain" description="ParB-like N-terminal" evidence="3">
    <location>
        <begin position="84"/>
        <end position="170"/>
    </location>
</feature>
<organism evidence="4 5">
    <name type="scientific">Leptolyngbya boryana NIES-2135</name>
    <dbReference type="NCBI Taxonomy" id="1973484"/>
    <lineage>
        <taxon>Bacteria</taxon>
        <taxon>Bacillati</taxon>
        <taxon>Cyanobacteriota</taxon>
        <taxon>Cyanophyceae</taxon>
        <taxon>Leptolyngbyales</taxon>
        <taxon>Leptolyngbyaceae</taxon>
        <taxon>Leptolyngbya group</taxon>
        <taxon>Leptolyngbya</taxon>
    </lineage>
</organism>
<keyword evidence="5" id="KW-1185">Reference proteome</keyword>
<dbReference type="Pfam" id="PF02195">
    <property type="entry name" value="ParB_N"/>
    <property type="match status" value="1"/>
</dbReference>
<dbReference type="AlphaFoldDB" id="A0A1Z4JSI4"/>
<sequence>MAKRDRLDIDNFFSEVDQNQELHNLRGKVQSLEEELSQNVEREQQLVSEIEHLRSQMLDPKEQAQLETQIGVLRDHLKGTQGVVKYPVNKVHRNPNQPRQTFDEEVEAMRLSLLKEGQLDPIILFEDGMLFDGECRWRSAEAMGWETIDAVFTARPQDDKTLRRRAYLTSLHRRGLNALDKAETLVAIASDEIPDLPQEDVSRIVNRVLIRLKRKNQSLGDRLHLQPQEEQQRVLEELGLEEIEVQTFLVFLGLQEHPASLNRNIFPTLNLFDDLKAAIRTQRLGCPQALLLNGLSAQKLGITEKQALKLRQKAIKEVTSRNLSTIETRRWVAEQRKQSSKSGEAEDSSGEHRNEQVDQVIHVIRDLSLKDALPVEQRNELKTVLKNVLAQLEKMV</sequence>
<dbReference type="Proteomes" id="UP000217895">
    <property type="component" value="Plasmid Plasmid2 dna"/>
</dbReference>
<accession>A0A1Z4JSI4</accession>
<keyword evidence="4" id="KW-0614">Plasmid</keyword>
<evidence type="ECO:0000259" key="3">
    <source>
        <dbReference type="SMART" id="SM00470"/>
    </source>
</evidence>
<keyword evidence="1" id="KW-0175">Coiled coil</keyword>
<dbReference type="SUPFAM" id="SSF110849">
    <property type="entry name" value="ParB/Sulfiredoxin"/>
    <property type="match status" value="1"/>
</dbReference>
<proteinExistence type="predicted"/>
<feature type="coiled-coil region" evidence="1">
    <location>
        <begin position="15"/>
        <end position="53"/>
    </location>
</feature>